<dbReference type="InterPro" id="IPR025714">
    <property type="entry name" value="Methyltranfer_dom"/>
</dbReference>
<dbReference type="PANTHER" id="PTHR45128">
    <property type="entry name" value="METHYLTRANSFERASE TYPE 11"/>
    <property type="match status" value="1"/>
</dbReference>
<dbReference type="OrthoDB" id="9801363at2"/>
<dbReference type="Proteomes" id="UP000002218">
    <property type="component" value="Chromosome"/>
</dbReference>
<dbReference type="GO" id="GO:0008168">
    <property type="term" value="F:methyltransferase activity"/>
    <property type="evidence" value="ECO:0007669"/>
    <property type="project" value="UniProtKB-KW"/>
</dbReference>
<evidence type="ECO:0000313" key="5">
    <source>
        <dbReference type="Proteomes" id="UP000002218"/>
    </source>
</evidence>
<dbReference type="Gene3D" id="3.40.50.150">
    <property type="entry name" value="Vaccinia Virus protein VP39"/>
    <property type="match status" value="1"/>
</dbReference>
<dbReference type="GO" id="GO:0032259">
    <property type="term" value="P:methylation"/>
    <property type="evidence" value="ECO:0007669"/>
    <property type="project" value="UniProtKB-KW"/>
</dbReference>
<protein>
    <submittedName>
        <fullName evidence="4">Methyltransferase type 12</fullName>
    </submittedName>
</protein>
<name>C8X7K7_NAKMY</name>
<evidence type="ECO:0000313" key="4">
    <source>
        <dbReference type="EMBL" id="ACV78960.1"/>
    </source>
</evidence>
<sequence>MTTTQTAPPAAVDTKADTEADTNVTTAPDADGARIEAFAGRVLDVISDGATALTVSIGHRTGLFDTMEELPPSTSAEIARAGGLQERYVREWLAAMLVGGIVDHDPAEGTWHLPAEHAAVLTRRAGKDNLAKLAQLIGLLAGAERDVAACFRDGGGVPYSAYTEFHALMAEDSKDMAEGILIDEVLPLVDGLTERLERGISVADVGCGSGHHLTVLAAAFPRSRFVGYDFSEEAIAAARAGATAKGLPNVRFELRDVADLTGTGPFDFVTAFDAIHDQAHPAAVLDGVARALAPDGVFLMVDLRASSNPHENVGVPAAAFLYGVSLLHCMTVSLAQGGTGLGAAWGEQTAIRMLHAAGFGSVDVRAVDGDFVNSYYLGRI</sequence>
<gene>
    <name evidence="4" type="ordered locus">Namu_2608</name>
</gene>
<keyword evidence="5" id="KW-1185">Reference proteome</keyword>
<reference evidence="4 5" key="2">
    <citation type="journal article" date="2010" name="Stand. Genomic Sci.">
        <title>Complete genome sequence of Nakamurella multipartita type strain (Y-104).</title>
        <authorList>
            <person name="Tice H."/>
            <person name="Mayilraj S."/>
            <person name="Sims D."/>
            <person name="Lapidus A."/>
            <person name="Nolan M."/>
            <person name="Lucas S."/>
            <person name="Glavina Del Rio T."/>
            <person name="Copeland A."/>
            <person name="Cheng J.F."/>
            <person name="Meincke L."/>
            <person name="Bruce D."/>
            <person name="Goodwin L."/>
            <person name="Pitluck S."/>
            <person name="Ivanova N."/>
            <person name="Mavromatis K."/>
            <person name="Ovchinnikova G."/>
            <person name="Pati A."/>
            <person name="Chen A."/>
            <person name="Palaniappan K."/>
            <person name="Land M."/>
            <person name="Hauser L."/>
            <person name="Chang Y.J."/>
            <person name="Jeffries C.D."/>
            <person name="Detter J.C."/>
            <person name="Brettin T."/>
            <person name="Rohde M."/>
            <person name="Goker M."/>
            <person name="Bristow J."/>
            <person name="Eisen J.A."/>
            <person name="Markowitz V."/>
            <person name="Hugenholtz P."/>
            <person name="Kyrpides N.C."/>
            <person name="Klenk H.P."/>
            <person name="Chen F."/>
        </authorList>
    </citation>
    <scope>NUCLEOTIDE SEQUENCE [LARGE SCALE GENOMIC DNA]</scope>
    <source>
        <strain evidence="5">ATCC 700099 / DSM 44233 / CIP 104796 / JCM 9543 / NBRC 105858 / Y-104</strain>
    </source>
</reference>
<dbReference type="InterPro" id="IPR036388">
    <property type="entry name" value="WH-like_DNA-bd_sf"/>
</dbReference>
<feature type="domain" description="S-adenosylmethionine-dependent methyltransferase Rv2258c-like winged HTH" evidence="3">
    <location>
        <begin position="50"/>
        <end position="123"/>
    </location>
</feature>
<dbReference type="InterPro" id="IPR053173">
    <property type="entry name" value="SAM-binding_MTase"/>
</dbReference>
<dbReference type="KEGG" id="nml:Namu_2608"/>
<proteinExistence type="predicted"/>
<dbReference type="InParanoid" id="C8X7K7"/>
<dbReference type="EMBL" id="CP001737">
    <property type="protein sequence ID" value="ACV78960.1"/>
    <property type="molecule type" value="Genomic_DNA"/>
</dbReference>
<dbReference type="AlphaFoldDB" id="C8X7K7"/>
<dbReference type="RefSeq" id="WP_015747841.1">
    <property type="nucleotide sequence ID" value="NC_013235.1"/>
</dbReference>
<dbReference type="eggNOG" id="COG2230">
    <property type="taxonomic scope" value="Bacteria"/>
</dbReference>
<dbReference type="SUPFAM" id="SSF53335">
    <property type="entry name" value="S-adenosyl-L-methionine-dependent methyltransferases"/>
    <property type="match status" value="1"/>
</dbReference>
<evidence type="ECO:0000259" key="2">
    <source>
        <dbReference type="Pfam" id="PF13847"/>
    </source>
</evidence>
<dbReference type="CDD" id="cd02440">
    <property type="entry name" value="AdoMet_MTases"/>
    <property type="match status" value="1"/>
</dbReference>
<feature type="domain" description="Methyltransferase" evidence="2">
    <location>
        <begin position="197"/>
        <end position="307"/>
    </location>
</feature>
<dbReference type="STRING" id="479431.Namu_2608"/>
<dbReference type="Gene3D" id="1.10.10.10">
    <property type="entry name" value="Winged helix-like DNA-binding domain superfamily/Winged helix DNA-binding domain"/>
    <property type="match status" value="1"/>
</dbReference>
<dbReference type="Pfam" id="PF21320">
    <property type="entry name" value="WHD_Rv2258c"/>
    <property type="match status" value="1"/>
</dbReference>
<accession>C8X7K7</accession>
<dbReference type="PANTHER" id="PTHR45128:SF1">
    <property type="entry name" value="S-ADENOSYLMETHIONINE-DEPENDENT METHYLTRANSFERASE RV2258C"/>
    <property type="match status" value="1"/>
</dbReference>
<reference evidence="5" key="1">
    <citation type="submission" date="2009-09" db="EMBL/GenBank/DDBJ databases">
        <title>The complete genome of Nakamurella multipartita DSM 44233.</title>
        <authorList>
            <consortium name="US DOE Joint Genome Institute (JGI-PGF)"/>
            <person name="Lucas S."/>
            <person name="Copeland A."/>
            <person name="Lapidus A."/>
            <person name="Glavina del Rio T."/>
            <person name="Dalin E."/>
            <person name="Tice H."/>
            <person name="Bruce D."/>
            <person name="Goodwin L."/>
            <person name="Pitluck S."/>
            <person name="Kyrpides N."/>
            <person name="Mavromatis K."/>
            <person name="Ivanova N."/>
            <person name="Ovchinnikova G."/>
            <person name="Sims D."/>
            <person name="Meincke L."/>
            <person name="Brettin T."/>
            <person name="Detter J.C."/>
            <person name="Han C."/>
            <person name="Larimer F."/>
            <person name="Land M."/>
            <person name="Hauser L."/>
            <person name="Markowitz V."/>
            <person name="Cheng J.-F."/>
            <person name="Hugenholtz P."/>
            <person name="Woyke T."/>
            <person name="Wu D."/>
            <person name="Klenk H.-P."/>
            <person name="Eisen J.A."/>
        </authorList>
    </citation>
    <scope>NUCLEOTIDE SEQUENCE [LARGE SCALE GENOMIC DNA]</scope>
    <source>
        <strain evidence="5">ATCC 700099 / DSM 44233 / CIP 104796 / JCM 9543 / NBRC 105858 / Y-104</strain>
    </source>
</reference>
<dbReference type="InterPro" id="IPR029063">
    <property type="entry name" value="SAM-dependent_MTases_sf"/>
</dbReference>
<evidence type="ECO:0000259" key="3">
    <source>
        <dbReference type="Pfam" id="PF21320"/>
    </source>
</evidence>
<dbReference type="HOGENOM" id="CLU_063529_1_1_11"/>
<dbReference type="Pfam" id="PF13847">
    <property type="entry name" value="Methyltransf_31"/>
    <property type="match status" value="1"/>
</dbReference>
<dbReference type="InterPro" id="IPR048711">
    <property type="entry name" value="WHD_Rv2258c"/>
</dbReference>
<feature type="region of interest" description="Disordered" evidence="1">
    <location>
        <begin position="1"/>
        <end position="28"/>
    </location>
</feature>
<keyword evidence="4" id="KW-0489">Methyltransferase</keyword>
<organism evidence="4 5">
    <name type="scientific">Nakamurella multipartita (strain ATCC 700099 / DSM 44233 / CIP 104796 / JCM 9543 / NBRC 105858 / Y-104)</name>
    <name type="common">Microsphaera multipartita</name>
    <dbReference type="NCBI Taxonomy" id="479431"/>
    <lineage>
        <taxon>Bacteria</taxon>
        <taxon>Bacillati</taxon>
        <taxon>Actinomycetota</taxon>
        <taxon>Actinomycetes</taxon>
        <taxon>Nakamurellales</taxon>
        <taxon>Nakamurellaceae</taxon>
        <taxon>Nakamurella</taxon>
    </lineage>
</organism>
<keyword evidence="4" id="KW-0808">Transferase</keyword>
<evidence type="ECO:0000256" key="1">
    <source>
        <dbReference type="SAM" id="MobiDB-lite"/>
    </source>
</evidence>